<organism evidence="3 4">
    <name type="scientific">Halanaerobium polyolivorans</name>
    <dbReference type="NCBI Taxonomy" id="2886943"/>
    <lineage>
        <taxon>Bacteria</taxon>
        <taxon>Bacillati</taxon>
        <taxon>Bacillota</taxon>
        <taxon>Clostridia</taxon>
        <taxon>Halanaerobiales</taxon>
        <taxon>Halanaerobiaceae</taxon>
        <taxon>Halanaerobium</taxon>
    </lineage>
</organism>
<dbReference type="AlphaFoldDB" id="A0AAW4WSH3"/>
<feature type="domain" description="Methyltransferase" evidence="2">
    <location>
        <begin position="43"/>
        <end position="143"/>
    </location>
</feature>
<dbReference type="CDD" id="cd02440">
    <property type="entry name" value="AdoMet_MTases"/>
    <property type="match status" value="1"/>
</dbReference>
<dbReference type="InterPro" id="IPR029063">
    <property type="entry name" value="SAM-dependent_MTases_sf"/>
</dbReference>
<keyword evidence="1" id="KW-0808">Transferase</keyword>
<dbReference type="Gene3D" id="3.40.50.150">
    <property type="entry name" value="Vaccinia Virus protein VP39"/>
    <property type="match status" value="1"/>
</dbReference>
<dbReference type="PANTHER" id="PTHR43861">
    <property type="entry name" value="TRANS-ACONITATE 2-METHYLTRANSFERASE-RELATED"/>
    <property type="match status" value="1"/>
</dbReference>
<keyword evidence="3" id="KW-0489">Methyltransferase</keyword>
<protein>
    <submittedName>
        <fullName evidence="3">Class I SAM-dependent methyltransferase</fullName>
    </submittedName>
</protein>
<evidence type="ECO:0000313" key="3">
    <source>
        <dbReference type="EMBL" id="MCC3144040.1"/>
    </source>
</evidence>
<evidence type="ECO:0000256" key="1">
    <source>
        <dbReference type="ARBA" id="ARBA00022679"/>
    </source>
</evidence>
<proteinExistence type="predicted"/>
<dbReference type="Pfam" id="PF13649">
    <property type="entry name" value="Methyltransf_25"/>
    <property type="match status" value="1"/>
</dbReference>
<reference evidence="3 4" key="1">
    <citation type="submission" date="2021-10" db="EMBL/GenBank/DDBJ databases">
        <authorList>
            <person name="Grouzdev D.S."/>
            <person name="Pantiukh K.S."/>
            <person name="Krutkina M.S."/>
        </authorList>
    </citation>
    <scope>NUCLEOTIDE SEQUENCE [LARGE SCALE GENOMIC DNA]</scope>
    <source>
        <strain evidence="3 4">Z-7514</strain>
    </source>
</reference>
<name>A0AAW4WSH3_9FIRM</name>
<dbReference type="GO" id="GO:0032259">
    <property type="term" value="P:methylation"/>
    <property type="evidence" value="ECO:0007669"/>
    <property type="project" value="UniProtKB-KW"/>
</dbReference>
<gene>
    <name evidence="3" type="ORF">LJ207_01750</name>
</gene>
<evidence type="ECO:0000313" key="4">
    <source>
        <dbReference type="Proteomes" id="UP001199296"/>
    </source>
</evidence>
<dbReference type="EMBL" id="JAJFAT010000002">
    <property type="protein sequence ID" value="MCC3144040.1"/>
    <property type="molecule type" value="Genomic_DNA"/>
</dbReference>
<dbReference type="Proteomes" id="UP001199296">
    <property type="component" value="Unassembled WGS sequence"/>
</dbReference>
<accession>A0AAW4WSH3</accession>
<dbReference type="RefSeq" id="WP_229343513.1">
    <property type="nucleotide sequence ID" value="NZ_JAJFAT010000002.1"/>
</dbReference>
<dbReference type="Gene3D" id="2.20.25.110">
    <property type="entry name" value="S-adenosyl-L-methionine-dependent methyltransferases"/>
    <property type="match status" value="1"/>
</dbReference>
<evidence type="ECO:0000259" key="2">
    <source>
        <dbReference type="Pfam" id="PF13649"/>
    </source>
</evidence>
<comment type="caution">
    <text evidence="3">The sequence shown here is derived from an EMBL/GenBank/DDBJ whole genome shotgun (WGS) entry which is preliminary data.</text>
</comment>
<dbReference type="SUPFAM" id="SSF53335">
    <property type="entry name" value="S-adenosyl-L-methionine-dependent methyltransferases"/>
    <property type="match status" value="1"/>
</dbReference>
<keyword evidence="4" id="KW-1185">Reference proteome</keyword>
<dbReference type="InterPro" id="IPR041698">
    <property type="entry name" value="Methyltransf_25"/>
</dbReference>
<dbReference type="GO" id="GO:0008168">
    <property type="term" value="F:methyltransferase activity"/>
    <property type="evidence" value="ECO:0007669"/>
    <property type="project" value="UniProtKB-KW"/>
</dbReference>
<sequence>MENSYTSSFARIYDDVMKEVPYHFWFEYLKDLLKYYNLEVESVLEIAAGTGNMTAELIQLPKVKEIKALDLSAAMLKRAQAKLANYELEDLNLEFFRADMTDFKLKADFDLVVSVFDSYNYLLRKEDLKASFSCAAEVLKENGLFIFDMNSIKRIKTIEEKKLMLEGEDYSCLWEDIVNIKESLWQVRLQISPDNPDLPAFEELHTEKGYKIETIKKLLHQSGFGGVDVYRAFNLFKANDKVDRIYFVAALNKESLARKRNIFTKISYSIKNEVKYFLIGLKSIFKQSI</sequence>